<dbReference type="InterPro" id="IPR006336">
    <property type="entry name" value="GCS2"/>
</dbReference>
<dbReference type="EMBL" id="CP090958">
    <property type="protein sequence ID" value="WGW12385.1"/>
    <property type="molecule type" value="Genomic_DNA"/>
</dbReference>
<organism evidence="6 7">
    <name type="scientific">Saxibacter everestensis</name>
    <dbReference type="NCBI Taxonomy" id="2909229"/>
    <lineage>
        <taxon>Bacteria</taxon>
        <taxon>Bacillati</taxon>
        <taxon>Actinomycetota</taxon>
        <taxon>Actinomycetes</taxon>
        <taxon>Micrococcales</taxon>
        <taxon>Brevibacteriaceae</taxon>
        <taxon>Saxibacter</taxon>
    </lineage>
</organism>
<dbReference type="RefSeq" id="WP_349639184.1">
    <property type="nucleotide sequence ID" value="NZ_CP090958.1"/>
</dbReference>
<dbReference type="HAMAP" id="MF_01609">
    <property type="entry name" value="Glu_cys_ligase_2"/>
    <property type="match status" value="1"/>
</dbReference>
<sequence length="397" mass="42704">MRTFGVEEELLLVDQGSGAIVPAASALLAHAGKESGGEPGNSSADSDCSDVGLGYGVTGFALPSHRHAGTITVEFQQEQIEIASRIHTSVEELGADIRAGRARADAYAQAVGVRAIALATAPLPAAPHGTEQPRFDMMHAQFGLTADEQLTCGCHVHVSIDSVEEGVAVLDRIRIWLPVLAALSTNSPFWNGRDTGYASFRTQVWNRLPATGPMEILGSTDNYRLLIDQLLKTEVLFDEGMVYFDARLSRAYPTVEIRVGDVCLCADDTVLLAALSRALVETAAEQWRTGHPPEDVPVAILRMAAWQASRWGLEGDLLHPVRATPCSAADAVSSLVDYVRPALIDSGDEAFVDEMIERIMCRGTGARRQRAALERNGNLADVVREAIRSSHLPEGSL</sequence>
<gene>
    <name evidence="6" type="ORF">LWF01_01040</name>
</gene>
<dbReference type="InterPro" id="IPR011793">
    <property type="entry name" value="YbdK"/>
</dbReference>
<evidence type="ECO:0000313" key="6">
    <source>
        <dbReference type="EMBL" id="WGW12385.1"/>
    </source>
</evidence>
<dbReference type="PANTHER" id="PTHR36510">
    <property type="entry name" value="GLUTAMATE--CYSTEINE LIGASE 2-RELATED"/>
    <property type="match status" value="1"/>
</dbReference>
<comment type="catalytic activity">
    <reaction evidence="4 5">
        <text>L-cysteine + L-glutamate + ATP = gamma-L-glutamyl-L-cysteine + ADP + phosphate + H(+)</text>
        <dbReference type="Rhea" id="RHEA:13285"/>
        <dbReference type="ChEBI" id="CHEBI:15378"/>
        <dbReference type="ChEBI" id="CHEBI:29985"/>
        <dbReference type="ChEBI" id="CHEBI:30616"/>
        <dbReference type="ChEBI" id="CHEBI:35235"/>
        <dbReference type="ChEBI" id="CHEBI:43474"/>
        <dbReference type="ChEBI" id="CHEBI:58173"/>
        <dbReference type="ChEBI" id="CHEBI:456216"/>
        <dbReference type="EC" id="6.3.2.2"/>
    </reaction>
</comment>
<accession>A0ABY8QVJ8</accession>
<keyword evidence="1 5" id="KW-0436">Ligase</keyword>
<dbReference type="Pfam" id="PF04107">
    <property type="entry name" value="GCS2"/>
    <property type="match status" value="1"/>
</dbReference>
<evidence type="ECO:0000256" key="5">
    <source>
        <dbReference type="HAMAP-Rule" id="MF_01609"/>
    </source>
</evidence>
<comment type="function">
    <text evidence="5">ATP-dependent carboxylate-amine ligase which exhibits weak glutamate--cysteine ligase activity.</text>
</comment>
<keyword evidence="7" id="KW-1185">Reference proteome</keyword>
<evidence type="ECO:0000313" key="7">
    <source>
        <dbReference type="Proteomes" id="UP001209083"/>
    </source>
</evidence>
<dbReference type="PANTHER" id="PTHR36510:SF1">
    <property type="entry name" value="GLUTAMATE--CYSTEINE LIGASE 2-RELATED"/>
    <property type="match status" value="1"/>
</dbReference>
<reference evidence="6 7" key="1">
    <citation type="submission" date="2023-05" db="EMBL/GenBank/DDBJ databases">
        <title>Lithophilousrod everest ZFBP1038 complete genpme.</title>
        <authorList>
            <person name="Tian M."/>
        </authorList>
    </citation>
    <scope>NUCLEOTIDE SEQUENCE [LARGE SCALE GENOMIC DNA]</scope>
    <source>
        <strain evidence="6 7">ZFBP1038</strain>
    </source>
</reference>
<protein>
    <recommendedName>
        <fullName evidence="5">Putative glutamate--cysteine ligase 2</fullName>
        <ecNumber evidence="5">6.3.2.2</ecNumber>
    </recommendedName>
    <alternativeName>
        <fullName evidence="5">Gamma-glutamylcysteine synthetase 2</fullName>
        <shortName evidence="5">GCS 2</shortName>
        <shortName evidence="5">Gamma-GCS 2</shortName>
    </alternativeName>
</protein>
<dbReference type="GO" id="GO:0004357">
    <property type="term" value="F:glutamate-cysteine ligase activity"/>
    <property type="evidence" value="ECO:0007669"/>
    <property type="project" value="UniProtKB-EC"/>
</dbReference>
<dbReference type="EC" id="6.3.2.2" evidence="5"/>
<dbReference type="Gene3D" id="3.30.590.20">
    <property type="match status" value="1"/>
</dbReference>
<comment type="similarity">
    <text evidence="5">Belongs to the glutamate--cysteine ligase type 2 family. YbdK subfamily.</text>
</comment>
<dbReference type="SUPFAM" id="SSF55931">
    <property type="entry name" value="Glutamine synthetase/guanido kinase"/>
    <property type="match status" value="1"/>
</dbReference>
<keyword evidence="3 5" id="KW-0067">ATP-binding</keyword>
<evidence type="ECO:0000256" key="1">
    <source>
        <dbReference type="ARBA" id="ARBA00022598"/>
    </source>
</evidence>
<evidence type="ECO:0000256" key="3">
    <source>
        <dbReference type="ARBA" id="ARBA00022840"/>
    </source>
</evidence>
<proteinExistence type="inferred from homology"/>
<dbReference type="InterPro" id="IPR014746">
    <property type="entry name" value="Gln_synth/guanido_kin_cat_dom"/>
</dbReference>
<dbReference type="NCBIfam" id="TIGR02050">
    <property type="entry name" value="gshA_cyan_rel"/>
    <property type="match status" value="1"/>
</dbReference>
<evidence type="ECO:0000256" key="2">
    <source>
        <dbReference type="ARBA" id="ARBA00022741"/>
    </source>
</evidence>
<dbReference type="Proteomes" id="UP001209083">
    <property type="component" value="Chromosome"/>
</dbReference>
<dbReference type="NCBIfam" id="NF010041">
    <property type="entry name" value="PRK13517.1-1"/>
    <property type="match status" value="1"/>
</dbReference>
<name>A0ABY8QVJ8_9MICO</name>
<dbReference type="InterPro" id="IPR050141">
    <property type="entry name" value="GCL_type2/YbdK_subfam"/>
</dbReference>
<keyword evidence="2 5" id="KW-0547">Nucleotide-binding</keyword>
<evidence type="ECO:0000256" key="4">
    <source>
        <dbReference type="ARBA" id="ARBA00048819"/>
    </source>
</evidence>